<dbReference type="PANTHER" id="PTHR31080:SF269">
    <property type="entry name" value="PECTIN METHYLESTERASE INHIBITOR 1"/>
    <property type="match status" value="1"/>
</dbReference>
<dbReference type="Proteomes" id="UP001341281">
    <property type="component" value="Chromosome 04"/>
</dbReference>
<dbReference type="InterPro" id="IPR035513">
    <property type="entry name" value="Invertase/methylesterase_inhib"/>
</dbReference>
<dbReference type="InterPro" id="IPR051955">
    <property type="entry name" value="PME_Inhibitor"/>
</dbReference>
<feature type="chain" id="PRO_5043050601" description="Pectinesterase inhibitor domain-containing protein" evidence="2">
    <location>
        <begin position="28"/>
        <end position="196"/>
    </location>
</feature>
<keyword evidence="5" id="KW-1185">Reference proteome</keyword>
<evidence type="ECO:0000256" key="1">
    <source>
        <dbReference type="ARBA" id="ARBA00022729"/>
    </source>
</evidence>
<sequence length="196" mass="20488">MATTTSTASPANHNALLAALLCTTVAAASFLPAGSSAAAGTSYLITQTCRRTSNPPLCVSLLQSNNRSLHPTTVHELAVVAVTAARRSALRARLRASIMRGDVAAGTPADRVVRRCNALYADCVRAGAKAVGAVSTATVGDDAGRAADAVRALRLFPETCGTLLRVRRVAPWLEEVSWQVAEELGVAAEVVRLLRR</sequence>
<reference evidence="4 5" key="1">
    <citation type="submission" date="2024-02" db="EMBL/GenBank/DDBJ databases">
        <title>High-quality chromosome-scale genome assembly of Pensacola bahiagrass (Paspalum notatum Flugge var. saurae).</title>
        <authorList>
            <person name="Vega J.M."/>
            <person name="Podio M."/>
            <person name="Orjuela J."/>
            <person name="Siena L.A."/>
            <person name="Pessino S.C."/>
            <person name="Combes M.C."/>
            <person name="Mariac C."/>
            <person name="Albertini E."/>
            <person name="Pupilli F."/>
            <person name="Ortiz J.P.A."/>
            <person name="Leblanc O."/>
        </authorList>
    </citation>
    <scope>NUCLEOTIDE SEQUENCE [LARGE SCALE GENOMIC DNA]</scope>
    <source>
        <strain evidence="4">R1</strain>
        <tissue evidence="4">Leaf</tissue>
    </source>
</reference>
<gene>
    <name evidence="4" type="ORF">U9M48_020482</name>
</gene>
<accession>A0AAQ3TEV8</accession>
<dbReference type="AlphaFoldDB" id="A0AAQ3TEV8"/>
<keyword evidence="1 2" id="KW-0732">Signal</keyword>
<dbReference type="Pfam" id="PF04043">
    <property type="entry name" value="PMEI"/>
    <property type="match status" value="1"/>
</dbReference>
<evidence type="ECO:0000256" key="2">
    <source>
        <dbReference type="SAM" id="SignalP"/>
    </source>
</evidence>
<evidence type="ECO:0000313" key="4">
    <source>
        <dbReference type="EMBL" id="WVZ71955.1"/>
    </source>
</evidence>
<feature type="signal peptide" evidence="2">
    <location>
        <begin position="1"/>
        <end position="27"/>
    </location>
</feature>
<dbReference type="InterPro" id="IPR006501">
    <property type="entry name" value="Pectinesterase_inhib_dom"/>
</dbReference>
<protein>
    <recommendedName>
        <fullName evidence="3">Pectinesterase inhibitor domain-containing protein</fullName>
    </recommendedName>
</protein>
<evidence type="ECO:0000259" key="3">
    <source>
        <dbReference type="Pfam" id="PF04043"/>
    </source>
</evidence>
<dbReference type="GO" id="GO:0004857">
    <property type="term" value="F:enzyme inhibitor activity"/>
    <property type="evidence" value="ECO:0007669"/>
    <property type="project" value="InterPro"/>
</dbReference>
<evidence type="ECO:0000313" key="5">
    <source>
        <dbReference type="Proteomes" id="UP001341281"/>
    </source>
</evidence>
<dbReference type="SUPFAM" id="SSF101148">
    <property type="entry name" value="Plant invertase/pectin methylesterase inhibitor"/>
    <property type="match status" value="1"/>
</dbReference>
<proteinExistence type="predicted"/>
<organism evidence="4 5">
    <name type="scientific">Paspalum notatum var. saurae</name>
    <dbReference type="NCBI Taxonomy" id="547442"/>
    <lineage>
        <taxon>Eukaryota</taxon>
        <taxon>Viridiplantae</taxon>
        <taxon>Streptophyta</taxon>
        <taxon>Embryophyta</taxon>
        <taxon>Tracheophyta</taxon>
        <taxon>Spermatophyta</taxon>
        <taxon>Magnoliopsida</taxon>
        <taxon>Liliopsida</taxon>
        <taxon>Poales</taxon>
        <taxon>Poaceae</taxon>
        <taxon>PACMAD clade</taxon>
        <taxon>Panicoideae</taxon>
        <taxon>Andropogonodae</taxon>
        <taxon>Paspaleae</taxon>
        <taxon>Paspalinae</taxon>
        <taxon>Paspalum</taxon>
    </lineage>
</organism>
<dbReference type="Gene3D" id="1.20.140.40">
    <property type="entry name" value="Invertase/pectin methylesterase inhibitor family protein"/>
    <property type="match status" value="1"/>
</dbReference>
<dbReference type="PANTHER" id="PTHR31080">
    <property type="entry name" value="PECTINESTERASE INHIBITOR-LIKE"/>
    <property type="match status" value="1"/>
</dbReference>
<feature type="domain" description="Pectinesterase inhibitor" evidence="3">
    <location>
        <begin position="44"/>
        <end position="161"/>
    </location>
</feature>
<dbReference type="NCBIfam" id="TIGR01614">
    <property type="entry name" value="PME_inhib"/>
    <property type="match status" value="1"/>
</dbReference>
<name>A0AAQ3TEV8_PASNO</name>
<dbReference type="EMBL" id="CP144748">
    <property type="protein sequence ID" value="WVZ71955.1"/>
    <property type="molecule type" value="Genomic_DNA"/>
</dbReference>